<keyword evidence="2" id="KW-1185">Reference proteome</keyword>
<sequence>MGRGSWSDKLRKLIMSPWFDKLTMRESEDCRELYFARLFRLQCFRLALQLHSPSW</sequence>
<dbReference type="EMBL" id="JACGXN010000001">
    <property type="protein sequence ID" value="MBA8876842.1"/>
    <property type="molecule type" value="Genomic_DNA"/>
</dbReference>
<evidence type="ECO:0000313" key="2">
    <source>
        <dbReference type="Proteomes" id="UP000549052"/>
    </source>
</evidence>
<evidence type="ECO:0000313" key="1">
    <source>
        <dbReference type="EMBL" id="MBA8876842.1"/>
    </source>
</evidence>
<name>A0A839ED29_9HYPH</name>
<reference evidence="1 2" key="1">
    <citation type="submission" date="2020-07" db="EMBL/GenBank/DDBJ databases">
        <title>Genomic Encyclopedia of Type Strains, Phase IV (KMG-V): Genome sequencing to study the core and pangenomes of soil and plant-associated prokaryotes.</title>
        <authorList>
            <person name="Whitman W."/>
        </authorList>
    </citation>
    <scope>NUCLEOTIDE SEQUENCE [LARGE SCALE GENOMIC DNA]</scope>
    <source>
        <strain evidence="1 2">AN3</strain>
    </source>
</reference>
<gene>
    <name evidence="1" type="ORF">FHW16_000524</name>
</gene>
<dbReference type="Proteomes" id="UP000549052">
    <property type="component" value="Unassembled WGS sequence"/>
</dbReference>
<protein>
    <submittedName>
        <fullName evidence="1">Uncharacterized protein</fullName>
    </submittedName>
</protein>
<dbReference type="AlphaFoldDB" id="A0A839ED29"/>
<proteinExistence type="predicted"/>
<accession>A0A839ED29</accession>
<organism evidence="1 2">
    <name type="scientific">Phyllobacterium myrsinacearum</name>
    <dbReference type="NCBI Taxonomy" id="28101"/>
    <lineage>
        <taxon>Bacteria</taxon>
        <taxon>Pseudomonadati</taxon>
        <taxon>Pseudomonadota</taxon>
        <taxon>Alphaproteobacteria</taxon>
        <taxon>Hyphomicrobiales</taxon>
        <taxon>Phyllobacteriaceae</taxon>
        <taxon>Phyllobacterium</taxon>
    </lineage>
</organism>
<comment type="caution">
    <text evidence="1">The sequence shown here is derived from an EMBL/GenBank/DDBJ whole genome shotgun (WGS) entry which is preliminary data.</text>
</comment>